<dbReference type="Pfam" id="PF08547">
    <property type="entry name" value="CIA30"/>
    <property type="match status" value="1"/>
</dbReference>
<accession>A0A225A904</accession>
<dbReference type="EMBL" id="LFMY01000012">
    <property type="protein sequence ID" value="OKL57291.1"/>
    <property type="molecule type" value="Genomic_DNA"/>
</dbReference>
<dbReference type="OrthoDB" id="4226926at2759"/>
<dbReference type="InterPro" id="IPR008979">
    <property type="entry name" value="Galactose-bd-like_sf"/>
</dbReference>
<protein>
    <recommendedName>
        <fullName evidence="2">NADH:ubiquinone oxidoreductase intermediate-associated protein 30 domain-containing protein</fullName>
    </recommendedName>
</protein>
<gene>
    <name evidence="3" type="ORF">UA08_07511</name>
</gene>
<evidence type="ECO:0000259" key="2">
    <source>
        <dbReference type="Pfam" id="PF08547"/>
    </source>
</evidence>
<dbReference type="SUPFAM" id="SSF49785">
    <property type="entry name" value="Galactose-binding domain-like"/>
    <property type="match status" value="1"/>
</dbReference>
<comment type="similarity">
    <text evidence="1">Belongs to the CIA30 family.</text>
</comment>
<dbReference type="AlphaFoldDB" id="A0A225A904"/>
<sequence>MASISRKYLFGGDKRWSTSDWTACDDRVRGGASISYLAIKSSTTTITNPEQNQDQPENESNSVLFYGKLDASTLGGAGFASHRNKTNTIDWNLADYDGIELQIGESDGKRYVFIIKDEILPKRPDGRNRTSVNWEYEFVIPSSETMREGNVVRLRWKDFRPTYRGRLKDDLKRELNVAGIKRVTIMMRSFFGYQEGGFELEIKSIAAFKEEEEDSETTLPAIQDTAGQQEAGIDREAAIVTRAESARSRPGERQRPGSLLRRLWSACCGY</sequence>
<keyword evidence="4" id="KW-1185">Reference proteome</keyword>
<proteinExistence type="inferred from homology"/>
<dbReference type="InterPro" id="IPR039131">
    <property type="entry name" value="NDUFAF1"/>
</dbReference>
<reference evidence="3 4" key="1">
    <citation type="submission" date="2015-06" db="EMBL/GenBank/DDBJ databases">
        <title>Talaromyces atroroseus IBT 11181 draft genome.</title>
        <authorList>
            <person name="Rasmussen K.B."/>
            <person name="Rasmussen S."/>
            <person name="Petersen B."/>
            <person name="Sicheritz-Ponten T."/>
            <person name="Mortensen U.H."/>
            <person name="Thrane U."/>
        </authorList>
    </citation>
    <scope>NUCLEOTIDE SEQUENCE [LARGE SCALE GENOMIC DNA]</scope>
    <source>
        <strain evidence="3 4">IBT 11181</strain>
    </source>
</reference>
<evidence type="ECO:0000313" key="3">
    <source>
        <dbReference type="EMBL" id="OKL57291.1"/>
    </source>
</evidence>
<dbReference type="GO" id="GO:0010257">
    <property type="term" value="P:NADH dehydrogenase complex assembly"/>
    <property type="evidence" value="ECO:0007669"/>
    <property type="project" value="TreeGrafter"/>
</dbReference>
<dbReference type="STRING" id="1441469.A0A225A904"/>
<feature type="domain" description="NADH:ubiquinone oxidoreductase intermediate-associated protein 30" evidence="2">
    <location>
        <begin position="17"/>
        <end position="202"/>
    </location>
</feature>
<dbReference type="GeneID" id="31007267"/>
<dbReference type="GO" id="GO:0051082">
    <property type="term" value="F:unfolded protein binding"/>
    <property type="evidence" value="ECO:0007669"/>
    <property type="project" value="TreeGrafter"/>
</dbReference>
<dbReference type="InterPro" id="IPR013857">
    <property type="entry name" value="NADH-UbQ_OxRdtase-assoc_prot30"/>
</dbReference>
<comment type="caution">
    <text evidence="3">The sequence shown here is derived from an EMBL/GenBank/DDBJ whole genome shotgun (WGS) entry which is preliminary data.</text>
</comment>
<evidence type="ECO:0000256" key="1">
    <source>
        <dbReference type="ARBA" id="ARBA00007884"/>
    </source>
</evidence>
<evidence type="ECO:0000313" key="4">
    <source>
        <dbReference type="Proteomes" id="UP000214365"/>
    </source>
</evidence>
<dbReference type="PANTHER" id="PTHR13194:SF19">
    <property type="entry name" value="NAD(P)-BINDING ROSSMANN-FOLD SUPERFAMILY PROTEIN"/>
    <property type="match status" value="1"/>
</dbReference>
<name>A0A225A904_TALAT</name>
<organism evidence="3 4">
    <name type="scientific">Talaromyces atroroseus</name>
    <dbReference type="NCBI Taxonomy" id="1441469"/>
    <lineage>
        <taxon>Eukaryota</taxon>
        <taxon>Fungi</taxon>
        <taxon>Dikarya</taxon>
        <taxon>Ascomycota</taxon>
        <taxon>Pezizomycotina</taxon>
        <taxon>Eurotiomycetes</taxon>
        <taxon>Eurotiomycetidae</taxon>
        <taxon>Eurotiales</taxon>
        <taxon>Trichocomaceae</taxon>
        <taxon>Talaromyces</taxon>
        <taxon>Talaromyces sect. Trachyspermi</taxon>
    </lineage>
</organism>
<dbReference type="RefSeq" id="XP_020117412.1">
    <property type="nucleotide sequence ID" value="XM_020262412.1"/>
</dbReference>
<dbReference type="PANTHER" id="PTHR13194">
    <property type="entry name" value="COMPLEX I INTERMEDIATE-ASSOCIATED PROTEIN 30"/>
    <property type="match status" value="1"/>
</dbReference>
<dbReference type="Proteomes" id="UP000214365">
    <property type="component" value="Unassembled WGS sequence"/>
</dbReference>